<comment type="catalytic activity">
    <reaction evidence="11">
        <text>a fatty acyl-[ACP] + malonyl-[ACP] + H(+) = a 3-oxoacyl-[ACP] + holo-[ACP] + CO2</text>
        <dbReference type="Rhea" id="RHEA:22836"/>
        <dbReference type="Rhea" id="RHEA-COMP:9623"/>
        <dbReference type="Rhea" id="RHEA-COMP:9685"/>
        <dbReference type="Rhea" id="RHEA-COMP:9916"/>
        <dbReference type="Rhea" id="RHEA-COMP:14125"/>
        <dbReference type="ChEBI" id="CHEBI:15378"/>
        <dbReference type="ChEBI" id="CHEBI:16526"/>
        <dbReference type="ChEBI" id="CHEBI:64479"/>
        <dbReference type="ChEBI" id="CHEBI:78449"/>
        <dbReference type="ChEBI" id="CHEBI:78776"/>
        <dbReference type="ChEBI" id="CHEBI:138651"/>
    </reaction>
</comment>
<evidence type="ECO:0000256" key="1">
    <source>
        <dbReference type="ARBA" id="ARBA00005194"/>
    </source>
</evidence>
<dbReference type="CDD" id="cd00834">
    <property type="entry name" value="KAS_I_II"/>
    <property type="match status" value="1"/>
</dbReference>
<name>A0A832I251_UNCEI</name>
<evidence type="ECO:0000256" key="3">
    <source>
        <dbReference type="ARBA" id="ARBA00012356"/>
    </source>
</evidence>
<evidence type="ECO:0000256" key="13">
    <source>
        <dbReference type="RuleBase" id="RU003694"/>
    </source>
</evidence>
<dbReference type="SUPFAM" id="SSF53901">
    <property type="entry name" value="Thiolase-like"/>
    <property type="match status" value="2"/>
</dbReference>
<dbReference type="Pfam" id="PF00109">
    <property type="entry name" value="ketoacyl-synt"/>
    <property type="match status" value="1"/>
</dbReference>
<dbReference type="GO" id="GO:0030497">
    <property type="term" value="P:fatty acid elongation"/>
    <property type="evidence" value="ECO:0007669"/>
    <property type="project" value="UniProtKB-ARBA"/>
</dbReference>
<dbReference type="UniPathway" id="UPA00094"/>
<proteinExistence type="inferred from homology"/>
<reference evidence="15" key="1">
    <citation type="journal article" date="2020" name="mSystems">
        <title>Genome- and Community-Level Interaction Insights into Carbon Utilization and Element Cycling Functions of Hydrothermarchaeota in Hydrothermal Sediment.</title>
        <authorList>
            <person name="Zhou Z."/>
            <person name="Liu Y."/>
            <person name="Xu W."/>
            <person name="Pan J."/>
            <person name="Luo Z.H."/>
            <person name="Li M."/>
        </authorList>
    </citation>
    <scope>NUCLEOTIDE SEQUENCE [LARGE SCALE GENOMIC DNA]</scope>
    <source>
        <strain evidence="15">SpSt-381</strain>
    </source>
</reference>
<evidence type="ECO:0000256" key="8">
    <source>
        <dbReference type="ARBA" id="ARBA00023098"/>
    </source>
</evidence>
<dbReference type="Pfam" id="PF02801">
    <property type="entry name" value="Ketoacyl-synt_C"/>
    <property type="match status" value="1"/>
</dbReference>
<keyword evidence="10 11" id="KW-0012">Acyltransferase</keyword>
<evidence type="ECO:0000256" key="4">
    <source>
        <dbReference type="ARBA" id="ARBA00014657"/>
    </source>
</evidence>
<feature type="active site" description="For beta-ketoacyl synthase activity" evidence="12">
    <location>
        <position position="161"/>
    </location>
</feature>
<dbReference type="InterPro" id="IPR020841">
    <property type="entry name" value="PKS_Beta-ketoAc_synthase_dom"/>
</dbReference>
<keyword evidence="8" id="KW-0443">Lipid metabolism</keyword>
<dbReference type="InterPro" id="IPR018201">
    <property type="entry name" value="Ketoacyl_synth_AS"/>
</dbReference>
<evidence type="ECO:0000313" key="15">
    <source>
        <dbReference type="EMBL" id="HGZ43366.1"/>
    </source>
</evidence>
<dbReference type="NCBIfam" id="TIGR03150">
    <property type="entry name" value="fabF"/>
    <property type="match status" value="1"/>
</dbReference>
<organism evidence="15">
    <name type="scientific">Eiseniibacteriota bacterium</name>
    <dbReference type="NCBI Taxonomy" id="2212470"/>
    <lineage>
        <taxon>Bacteria</taxon>
        <taxon>Candidatus Eiseniibacteriota</taxon>
    </lineage>
</organism>
<comment type="function">
    <text evidence="11">Involved in the type II fatty acid elongation cycle. Catalyzes the elongation of a wide range of acyl-ACP by the addition of two carbons from malonyl-ACP to an acyl acceptor. Can efficiently catalyze the conversion of palmitoleoyl-ACP (cis-hexadec-9-enoyl-ACP) to cis-vaccenoyl-ACP (cis-octadec-11-enoyl-ACP), an essential step in the thermal regulation of fatty acid composition.</text>
</comment>
<dbReference type="PANTHER" id="PTHR11712:SF336">
    <property type="entry name" value="3-OXOACYL-[ACYL-CARRIER-PROTEIN] SYNTHASE, MITOCHONDRIAL"/>
    <property type="match status" value="1"/>
</dbReference>
<comment type="caution">
    <text evidence="15">The sequence shown here is derived from an EMBL/GenBank/DDBJ whole genome shotgun (WGS) entry which is preliminary data.</text>
</comment>
<evidence type="ECO:0000256" key="6">
    <source>
        <dbReference type="ARBA" id="ARBA00022679"/>
    </source>
</evidence>
<dbReference type="InterPro" id="IPR016039">
    <property type="entry name" value="Thiolase-like"/>
</dbReference>
<dbReference type="InterPro" id="IPR000794">
    <property type="entry name" value="Beta-ketoacyl_synthase"/>
</dbReference>
<dbReference type="InterPro" id="IPR014030">
    <property type="entry name" value="Ketoacyl_synth_N"/>
</dbReference>
<dbReference type="InterPro" id="IPR014031">
    <property type="entry name" value="Ketoacyl_synth_C"/>
</dbReference>
<dbReference type="FunFam" id="3.40.47.10:FF:000018">
    <property type="entry name" value="3-oxoacyl-[acyl-carrier-protein] synthase 2"/>
    <property type="match status" value="1"/>
</dbReference>
<dbReference type="EMBL" id="DSQF01000017">
    <property type="protein sequence ID" value="HGZ43366.1"/>
    <property type="molecule type" value="Genomic_DNA"/>
</dbReference>
<comment type="pathway">
    <text evidence="1 11">Lipid metabolism; fatty acid biosynthesis.</text>
</comment>
<evidence type="ECO:0000256" key="12">
    <source>
        <dbReference type="PIRSR" id="PIRSR000447-1"/>
    </source>
</evidence>
<keyword evidence="5 11" id="KW-0444">Lipid biosynthesis</keyword>
<dbReference type="EC" id="2.3.1.179" evidence="3 11"/>
<dbReference type="InterPro" id="IPR017568">
    <property type="entry name" value="3-oxoacyl-ACP_synth-2"/>
</dbReference>
<gene>
    <name evidence="15" type="primary">fabF</name>
    <name evidence="15" type="ORF">ENR23_08075</name>
</gene>
<evidence type="ECO:0000256" key="5">
    <source>
        <dbReference type="ARBA" id="ARBA00022516"/>
    </source>
</evidence>
<dbReference type="GO" id="GO:0004315">
    <property type="term" value="F:3-oxoacyl-[acyl-carrier-protein] synthase activity"/>
    <property type="evidence" value="ECO:0007669"/>
    <property type="project" value="UniProtKB-UniRule"/>
</dbReference>
<dbReference type="PROSITE" id="PS00606">
    <property type="entry name" value="KS3_1"/>
    <property type="match status" value="1"/>
</dbReference>
<dbReference type="PIRSF" id="PIRSF000447">
    <property type="entry name" value="KAS_II"/>
    <property type="match status" value="1"/>
</dbReference>
<comment type="catalytic activity">
    <reaction evidence="11">
        <text>(9Z)-hexadecenoyl-[ACP] + malonyl-[ACP] + H(+) = 3-oxo-(11Z)-octadecenoyl-[ACP] + holo-[ACP] + CO2</text>
        <dbReference type="Rhea" id="RHEA:55040"/>
        <dbReference type="Rhea" id="RHEA-COMP:9623"/>
        <dbReference type="Rhea" id="RHEA-COMP:9685"/>
        <dbReference type="Rhea" id="RHEA-COMP:10800"/>
        <dbReference type="Rhea" id="RHEA-COMP:14074"/>
        <dbReference type="ChEBI" id="CHEBI:15378"/>
        <dbReference type="ChEBI" id="CHEBI:16526"/>
        <dbReference type="ChEBI" id="CHEBI:64479"/>
        <dbReference type="ChEBI" id="CHEBI:78449"/>
        <dbReference type="ChEBI" id="CHEBI:83989"/>
        <dbReference type="ChEBI" id="CHEBI:138538"/>
        <dbReference type="EC" id="2.3.1.179"/>
    </reaction>
</comment>
<protein>
    <recommendedName>
        <fullName evidence="4 11">3-oxoacyl-[acyl-carrier-protein] synthase 2</fullName>
        <ecNumber evidence="3 11">2.3.1.179</ecNumber>
    </recommendedName>
</protein>
<dbReference type="NCBIfam" id="NF005589">
    <property type="entry name" value="PRK07314.1"/>
    <property type="match status" value="1"/>
</dbReference>
<evidence type="ECO:0000256" key="7">
    <source>
        <dbReference type="ARBA" id="ARBA00022832"/>
    </source>
</evidence>
<evidence type="ECO:0000259" key="14">
    <source>
        <dbReference type="PROSITE" id="PS52004"/>
    </source>
</evidence>
<keyword evidence="6 11" id="KW-0808">Transferase</keyword>
<dbReference type="SMART" id="SM00825">
    <property type="entry name" value="PKS_KS"/>
    <property type="match status" value="1"/>
</dbReference>
<dbReference type="Gene3D" id="3.40.47.10">
    <property type="match status" value="2"/>
</dbReference>
<keyword evidence="7" id="KW-0276">Fatty acid metabolism</keyword>
<evidence type="ECO:0000256" key="2">
    <source>
        <dbReference type="ARBA" id="ARBA00008467"/>
    </source>
</evidence>
<sequence length="409" mass="42290">MSPRVIVTGLGITCPVGTGVARAWDALVHGRSGIGPIRAFDASALRSRIAGEVRDVDPAASLPSKLVKRTARFIHLALLAAFEALEDAGLPPSAREGTAVVAGTGVGGFEALEREHAAFLEKGPGRYHPLTVPMIIPNMAAGTVAMETGCRGPNLGVVTACASGGNAVGTALDLIRSGRCDAALAGATESTLSPFAVDGYCQLRALSTRNDEPERASRPFDRDRDGFVIAEGAAFLVLEREDRARARGARAWAEVAGYGASADGHHPTAPDPEGRGAVRALEAALADARVAAEDVQVVNAHGTSTPLNDPAETRVIRRVFGAHADRLMVHATKSMTGHALGAAGAIAAVVAALTVARGVVHPTVNLEHPDPECDLDYVPGAAREADVRCVVTNAFGFGGHNAVLVFRKA</sequence>
<dbReference type="PANTHER" id="PTHR11712">
    <property type="entry name" value="POLYKETIDE SYNTHASE-RELATED"/>
    <property type="match status" value="1"/>
</dbReference>
<accession>A0A832I251</accession>
<dbReference type="PROSITE" id="PS52004">
    <property type="entry name" value="KS3_2"/>
    <property type="match status" value="1"/>
</dbReference>
<evidence type="ECO:0000256" key="9">
    <source>
        <dbReference type="ARBA" id="ARBA00023160"/>
    </source>
</evidence>
<dbReference type="AlphaFoldDB" id="A0A832I251"/>
<comment type="similarity">
    <text evidence="2 11 13">Belongs to the thiolase-like superfamily. Beta-ketoacyl-ACP synthases family.</text>
</comment>
<evidence type="ECO:0000256" key="10">
    <source>
        <dbReference type="ARBA" id="ARBA00023315"/>
    </source>
</evidence>
<dbReference type="FunFam" id="3.40.47.10:FF:000029">
    <property type="entry name" value="3-oxoacyl-[acyl-carrier-protein] synthase 1"/>
    <property type="match status" value="1"/>
</dbReference>
<evidence type="ECO:0000256" key="11">
    <source>
        <dbReference type="PIRNR" id="PIRNR000447"/>
    </source>
</evidence>
<keyword evidence="9 11" id="KW-0275">Fatty acid biosynthesis</keyword>
<feature type="domain" description="Ketosynthase family 3 (KS3)" evidence="14">
    <location>
        <begin position="2"/>
        <end position="408"/>
    </location>
</feature>